<dbReference type="GO" id="GO:0016810">
    <property type="term" value="F:hydrolase activity, acting on carbon-nitrogen (but not peptide) bonds"/>
    <property type="evidence" value="ECO:0007669"/>
    <property type="project" value="InterPro"/>
</dbReference>
<dbReference type="CDD" id="cd01300">
    <property type="entry name" value="YtcJ_like"/>
    <property type="match status" value="1"/>
</dbReference>
<dbReference type="Proteomes" id="UP000053911">
    <property type="component" value="Unassembled WGS sequence"/>
</dbReference>
<dbReference type="PANTHER" id="PTHR22642:SF2">
    <property type="entry name" value="PROTEIN LONG AFTER FAR-RED 3"/>
    <property type="match status" value="1"/>
</dbReference>
<dbReference type="Pfam" id="PF07969">
    <property type="entry name" value="Amidohydro_3"/>
    <property type="match status" value="1"/>
</dbReference>
<evidence type="ECO:0000313" key="3">
    <source>
        <dbReference type="Proteomes" id="UP000053911"/>
    </source>
</evidence>
<dbReference type="Gene3D" id="3.10.310.70">
    <property type="match status" value="1"/>
</dbReference>
<dbReference type="InterPro" id="IPR033932">
    <property type="entry name" value="YtcJ-like"/>
</dbReference>
<evidence type="ECO:0000259" key="1">
    <source>
        <dbReference type="Pfam" id="PF07969"/>
    </source>
</evidence>
<dbReference type="AlphaFoldDB" id="A0A101EM36"/>
<protein>
    <submittedName>
        <fullName evidence="2">Putative metal-dependent hydrolase with the TIM-barrel fold</fullName>
    </submittedName>
</protein>
<proteinExistence type="predicted"/>
<dbReference type="PANTHER" id="PTHR22642">
    <property type="entry name" value="IMIDAZOLONEPROPIONASE"/>
    <property type="match status" value="1"/>
</dbReference>
<dbReference type="InterPro" id="IPR011059">
    <property type="entry name" value="Metal-dep_hydrolase_composite"/>
</dbReference>
<dbReference type="OMA" id="VAWVGSE"/>
<dbReference type="EMBL" id="LGFD01000017">
    <property type="protein sequence ID" value="KUK17674.1"/>
    <property type="molecule type" value="Genomic_DNA"/>
</dbReference>
<feature type="domain" description="Amidohydrolase 3" evidence="1">
    <location>
        <begin position="57"/>
        <end position="511"/>
    </location>
</feature>
<name>A0A101EM36_9EURY</name>
<dbReference type="Gene3D" id="2.30.40.10">
    <property type="entry name" value="Urease, subunit C, domain 1"/>
    <property type="match status" value="1"/>
</dbReference>
<dbReference type="PATRIC" id="fig|172049.5.peg.1939"/>
<dbReference type="PROSITE" id="PS01137">
    <property type="entry name" value="TATD_1"/>
    <property type="match status" value="1"/>
</dbReference>
<dbReference type="SUPFAM" id="SSF51556">
    <property type="entry name" value="Metallo-dependent hydrolases"/>
    <property type="match status" value="1"/>
</dbReference>
<sequence length="514" mass="58187">MKKLWVSKLIHAFVNGKIYTSFQPKKVADGIVIAHEKILYVGDSKKATKIVKELGGEIIDLQGKTILPGFIDSHTHLNSLGQSLHMLDLNGTTSIDEFKEKLKKYAESVKTTWILGFGWDQEDLGRYPTKEDIDEVIKDRPVFLSRTCFHAAVLNTKAIELIGLEEGEDVDLERGIVKENALERVRDVINQNLTIEDYKQFIEEGAKFALSQGVTSIGFVSVNEKSLRALLELDSEGKLPIRVFVYLNPSLLEELKKLGLTKNIGSKRVKIMGIKILADGSLGARTAWLSKPYEDAPTSGHPNISKEELETIVQEAQQLGLQMAVHAIGDRTIDMVLDIYEKFGEERYRIEHASIIREDQIERMKKLGVVVSVQPRFVISDWWAVQRVGKERAKWIYPFNSMLKKGIPIGFGTDSPIEVVNPWETVYAAVTRGKFEGIETYKYTEEECVSLEEALHLYIYGSAYIMHSENELGTLEEEKLADFIIVDKDPFEVEERELKNIKVLEAYVGGSKLY</sequence>
<reference evidence="3" key="1">
    <citation type="journal article" date="2015" name="MBio">
        <title>Genome-Resolved Metagenomic Analysis Reveals Roles for Candidate Phyla and Other Microbial Community Members in Biogeochemical Transformations in Oil Reservoirs.</title>
        <authorList>
            <person name="Hu P."/>
            <person name="Tom L."/>
            <person name="Singh A."/>
            <person name="Thomas B.C."/>
            <person name="Baker B.J."/>
            <person name="Piceno Y.M."/>
            <person name="Andersen G.L."/>
            <person name="Banfield J.F."/>
        </authorList>
    </citation>
    <scope>NUCLEOTIDE SEQUENCE [LARGE SCALE GENOMIC DNA]</scope>
</reference>
<gene>
    <name evidence="2" type="ORF">XD54_1039</name>
</gene>
<dbReference type="InterPro" id="IPR013108">
    <property type="entry name" value="Amidohydro_3"/>
</dbReference>
<evidence type="ECO:0000313" key="2">
    <source>
        <dbReference type="EMBL" id="KUK17674.1"/>
    </source>
</evidence>
<accession>A0A101EM36</accession>
<keyword evidence="2" id="KW-0378">Hydrolase</keyword>
<dbReference type="SUPFAM" id="SSF51338">
    <property type="entry name" value="Composite domain of metallo-dependent hydrolases"/>
    <property type="match status" value="1"/>
</dbReference>
<dbReference type="Gene3D" id="3.20.20.140">
    <property type="entry name" value="Metal-dependent hydrolases"/>
    <property type="match status" value="1"/>
</dbReference>
<organism evidence="2 3">
    <name type="scientific">Thermococcus sibiricus</name>
    <dbReference type="NCBI Taxonomy" id="172049"/>
    <lineage>
        <taxon>Archaea</taxon>
        <taxon>Methanobacteriati</taxon>
        <taxon>Methanobacteriota</taxon>
        <taxon>Thermococci</taxon>
        <taxon>Thermococcales</taxon>
        <taxon>Thermococcaceae</taxon>
        <taxon>Thermococcus</taxon>
    </lineage>
</organism>
<dbReference type="InterPro" id="IPR018228">
    <property type="entry name" value="DNase_TatD-rel_CS"/>
</dbReference>
<dbReference type="InterPro" id="IPR032466">
    <property type="entry name" value="Metal_Hydrolase"/>
</dbReference>
<comment type="caution">
    <text evidence="2">The sequence shown here is derived from an EMBL/GenBank/DDBJ whole genome shotgun (WGS) entry which is preliminary data.</text>
</comment>